<dbReference type="Proteomes" id="UP001232992">
    <property type="component" value="Unassembled WGS sequence"/>
</dbReference>
<evidence type="ECO:0000259" key="2">
    <source>
        <dbReference type="Pfam" id="PF09651"/>
    </source>
</evidence>
<dbReference type="RefSeq" id="WP_283756730.1">
    <property type="nucleotide sequence ID" value="NZ_JAQOSQ010000002.1"/>
</dbReference>
<dbReference type="Pfam" id="PF09651">
    <property type="entry name" value="Cas_APE2256"/>
    <property type="match status" value="1"/>
</dbReference>
<keyword evidence="4" id="KW-1185">Reference proteome</keyword>
<protein>
    <submittedName>
        <fullName evidence="3">CRISPR-associated protein</fullName>
    </submittedName>
</protein>
<reference evidence="3 4" key="1">
    <citation type="submission" date="2023-01" db="EMBL/GenBank/DDBJ databases">
        <title>Novel diversity within Roseofilum (Cyanobacteria; Desertifilaceae) from marine benthic mats with descriptions of four novel species.</title>
        <authorList>
            <person name="Wang Y."/>
            <person name="Berthold D.E."/>
            <person name="Hu J."/>
            <person name="Lefler F.W."/>
            <person name="Laughinghouse H.D. IV."/>
        </authorList>
    </citation>
    <scope>NUCLEOTIDE SEQUENCE [LARGE SCALE GENOMIC DNA]</scope>
    <source>
        <strain evidence="3 4">BLCC-M143</strain>
    </source>
</reference>
<accession>A0ABT7BUX6</accession>
<proteinExistence type="predicted"/>
<comment type="caution">
    <text evidence="3">The sequence shown here is derived from an EMBL/GenBank/DDBJ whole genome shotgun (WGS) entry which is preliminary data.</text>
</comment>
<dbReference type="CDD" id="cd09742">
    <property type="entry name" value="Csm6_III-A"/>
    <property type="match status" value="1"/>
</dbReference>
<gene>
    <name evidence="3" type="ORF">PMH09_02620</name>
</gene>
<dbReference type="Gene3D" id="3.40.50.10770">
    <property type="entry name" value="Hypothetical protein VC1899 like domain (Restriction endonuclease-like)"/>
    <property type="match status" value="1"/>
</dbReference>
<evidence type="ECO:0000313" key="3">
    <source>
        <dbReference type="EMBL" id="MDJ1182078.1"/>
    </source>
</evidence>
<feature type="domain" description="CRISPR system ring nuclease SSO1393-like" evidence="2">
    <location>
        <begin position="91"/>
        <end position="224"/>
    </location>
</feature>
<dbReference type="EMBL" id="JAQOSQ010000002">
    <property type="protein sequence ID" value="MDJ1182078.1"/>
    <property type="molecule type" value="Genomic_DNA"/>
</dbReference>
<organism evidence="3 4">
    <name type="scientific">Roseofilum casamattae BLCC-M143</name>
    <dbReference type="NCBI Taxonomy" id="3022442"/>
    <lineage>
        <taxon>Bacteria</taxon>
        <taxon>Bacillati</taxon>
        <taxon>Cyanobacteriota</taxon>
        <taxon>Cyanophyceae</taxon>
        <taxon>Desertifilales</taxon>
        <taxon>Desertifilaceae</taxon>
        <taxon>Roseofilum</taxon>
        <taxon>Roseofilum casamattae</taxon>
    </lineage>
</organism>
<evidence type="ECO:0000313" key="4">
    <source>
        <dbReference type="Proteomes" id="UP001232992"/>
    </source>
</evidence>
<dbReference type="NCBIfam" id="TIGR02619">
    <property type="entry name" value="putative CRISPR-associated protein, APE2256 family"/>
    <property type="match status" value="1"/>
</dbReference>
<evidence type="ECO:0000256" key="1">
    <source>
        <dbReference type="SAM" id="MobiDB-lite"/>
    </source>
</evidence>
<name>A0ABT7BUX6_9CYAN</name>
<dbReference type="InterPro" id="IPR013442">
    <property type="entry name" value="SSO1393-like"/>
</dbReference>
<feature type="region of interest" description="Disordered" evidence="1">
    <location>
        <begin position="297"/>
        <end position="317"/>
    </location>
</feature>
<sequence length="408" mass="46598">MNSHPRHTLICTVGTSLFYPNLVNLPTPEKYDNWLQRQPESNRTHLSAEFVEKLKLAYGKLQEEAKQGLGNDRTYQTLAQLLAELPDTTRLCGAEINSISDLIAREYCTRNCQLYFVHSATENGRQIAEILTYYYRAKTYPVAPPQEIADLQDENPKRFRTKGLRNLAKNISQIVRGSGAEFCAINATGGYKAQIAIAVLMGQALGIPVYYKHERFSEIIAFPPMPISLDFELWQKNTGILQALEREDILSWHSLEEDWDEKMEVTVERETIDGRVFLELSPTGQIFHDTFKNRFDTSKDESLPSPVLPAQKSDPSFPDHDWGKARAKILNLLQKITDKCPYVRSCRTHYWNPDLSSVTQFRIRGDQIEGIFSNGTWTVKFYVETSAKTPGQLIACVADLNLRLDNWI</sequence>